<evidence type="ECO:0000256" key="4">
    <source>
        <dbReference type="ARBA" id="ARBA00023239"/>
    </source>
</evidence>
<reference evidence="7" key="1">
    <citation type="journal article" date="2019" name="Int. J. Syst. Evol. Microbiol.">
        <title>The Global Catalogue of Microorganisms (GCM) 10K type strain sequencing project: providing services to taxonomists for standard genome sequencing and annotation.</title>
        <authorList>
            <consortium name="The Broad Institute Genomics Platform"/>
            <consortium name="The Broad Institute Genome Sequencing Center for Infectious Disease"/>
            <person name="Wu L."/>
            <person name="Ma J."/>
        </authorList>
    </citation>
    <scope>NUCLEOTIDE SEQUENCE [LARGE SCALE GENOMIC DNA]</scope>
    <source>
        <strain evidence="7">NBRC 108723</strain>
    </source>
</reference>
<comment type="similarity">
    <text evidence="1">Belongs to the Gfa family.</text>
</comment>
<sequence>MITGSCNCGAIKYQISGTIKKIVNCHCNLCRKMNGSAFSTYAAVLQSGFELISGQLGCFKVSENARKYFCNQCVTPIYNMSSNYTGLNIVHLGSLDCAEILEPEVNIYDESKLQWLTDIGQLPTFEKSIK</sequence>
<protein>
    <recommendedName>
        <fullName evidence="5">CENP-V/GFA domain-containing protein</fullName>
    </recommendedName>
</protein>
<feature type="domain" description="CENP-V/GFA" evidence="5">
    <location>
        <begin position="2"/>
        <end position="109"/>
    </location>
</feature>
<dbReference type="Gene3D" id="3.90.1590.10">
    <property type="entry name" value="glutathione-dependent formaldehyde- activating enzyme (gfa)"/>
    <property type="match status" value="1"/>
</dbReference>
<dbReference type="InterPro" id="IPR006913">
    <property type="entry name" value="CENP-V/GFA"/>
</dbReference>
<name>A0ABQ6EVH0_9VIBR</name>
<keyword evidence="2" id="KW-0479">Metal-binding</keyword>
<dbReference type="InterPro" id="IPR011057">
    <property type="entry name" value="Mss4-like_sf"/>
</dbReference>
<dbReference type="Proteomes" id="UP001157138">
    <property type="component" value="Unassembled WGS sequence"/>
</dbReference>
<keyword evidence="7" id="KW-1185">Reference proteome</keyword>
<evidence type="ECO:0000256" key="1">
    <source>
        <dbReference type="ARBA" id="ARBA00005495"/>
    </source>
</evidence>
<keyword evidence="4" id="KW-0456">Lyase</keyword>
<comment type="caution">
    <text evidence="6">The sequence shown here is derived from an EMBL/GenBank/DDBJ whole genome shotgun (WGS) entry which is preliminary data.</text>
</comment>
<dbReference type="SUPFAM" id="SSF51316">
    <property type="entry name" value="Mss4-like"/>
    <property type="match status" value="1"/>
</dbReference>
<dbReference type="EMBL" id="BSPW01000008">
    <property type="protein sequence ID" value="GLT16545.1"/>
    <property type="molecule type" value="Genomic_DNA"/>
</dbReference>
<gene>
    <name evidence="6" type="ORF">GCM10007938_03210</name>
</gene>
<evidence type="ECO:0000256" key="2">
    <source>
        <dbReference type="ARBA" id="ARBA00022723"/>
    </source>
</evidence>
<dbReference type="Pfam" id="PF04828">
    <property type="entry name" value="GFA"/>
    <property type="match status" value="1"/>
</dbReference>
<accession>A0ABQ6EVH0</accession>
<evidence type="ECO:0000256" key="3">
    <source>
        <dbReference type="ARBA" id="ARBA00022833"/>
    </source>
</evidence>
<evidence type="ECO:0000259" key="5">
    <source>
        <dbReference type="PROSITE" id="PS51891"/>
    </source>
</evidence>
<dbReference type="PANTHER" id="PTHR33337:SF40">
    <property type="entry name" value="CENP-V_GFA DOMAIN-CONTAINING PROTEIN-RELATED"/>
    <property type="match status" value="1"/>
</dbReference>
<evidence type="ECO:0000313" key="6">
    <source>
        <dbReference type="EMBL" id="GLT16545.1"/>
    </source>
</evidence>
<dbReference type="PANTHER" id="PTHR33337">
    <property type="entry name" value="GFA DOMAIN-CONTAINING PROTEIN"/>
    <property type="match status" value="1"/>
</dbReference>
<proteinExistence type="inferred from homology"/>
<dbReference type="PROSITE" id="PS51891">
    <property type="entry name" value="CENP_V_GFA"/>
    <property type="match status" value="1"/>
</dbReference>
<evidence type="ECO:0000313" key="7">
    <source>
        <dbReference type="Proteomes" id="UP001157138"/>
    </source>
</evidence>
<keyword evidence="3" id="KW-0862">Zinc</keyword>
<organism evidence="6 7">
    <name type="scientific">Vibrio zhanjiangensis</name>
    <dbReference type="NCBI Taxonomy" id="1046128"/>
    <lineage>
        <taxon>Bacteria</taxon>
        <taxon>Pseudomonadati</taxon>
        <taxon>Pseudomonadota</taxon>
        <taxon>Gammaproteobacteria</taxon>
        <taxon>Vibrionales</taxon>
        <taxon>Vibrionaceae</taxon>
        <taxon>Vibrio</taxon>
    </lineage>
</organism>